<evidence type="ECO:0000256" key="12">
    <source>
        <dbReference type="ARBA" id="ARBA00066937"/>
    </source>
</evidence>
<dbReference type="InterPro" id="IPR059073">
    <property type="entry name" value="TRMT11_N"/>
</dbReference>
<evidence type="ECO:0000256" key="7">
    <source>
        <dbReference type="ARBA" id="ARBA00022694"/>
    </source>
</evidence>
<evidence type="ECO:0000259" key="16">
    <source>
        <dbReference type="Pfam" id="PF01170"/>
    </source>
</evidence>
<evidence type="ECO:0000256" key="2">
    <source>
        <dbReference type="ARBA" id="ARBA00022490"/>
    </source>
</evidence>
<evidence type="ECO:0000256" key="6">
    <source>
        <dbReference type="ARBA" id="ARBA00022691"/>
    </source>
</evidence>
<reference evidence="19" key="1">
    <citation type="submission" date="2019-12" db="UniProtKB">
        <authorList>
            <consortium name="WormBaseParasite"/>
        </authorList>
    </citation>
    <scope>IDENTIFICATION</scope>
</reference>
<evidence type="ECO:0000259" key="17">
    <source>
        <dbReference type="Pfam" id="PF25904"/>
    </source>
</evidence>
<evidence type="ECO:0000256" key="9">
    <source>
        <dbReference type="ARBA" id="ARBA00050985"/>
    </source>
</evidence>
<dbReference type="Pfam" id="PF01170">
    <property type="entry name" value="UPF0020"/>
    <property type="match status" value="1"/>
</dbReference>
<evidence type="ECO:0000313" key="19">
    <source>
        <dbReference type="WBParaSite" id="TMUE_3000013966.1"/>
    </source>
</evidence>
<dbReference type="InterPro" id="IPR029063">
    <property type="entry name" value="SAM-dependent_MTases_sf"/>
</dbReference>
<keyword evidence="6 15" id="KW-0949">S-adenosyl-L-methionine</keyword>
<dbReference type="SUPFAM" id="SSF53335">
    <property type="entry name" value="S-adenosyl-L-methionine-dependent methyltransferases"/>
    <property type="match status" value="1"/>
</dbReference>
<dbReference type="InterPro" id="IPR000241">
    <property type="entry name" value="RlmKL-like_Mtase"/>
</dbReference>
<evidence type="ECO:0000256" key="14">
    <source>
        <dbReference type="ARBA" id="ARBA00075308"/>
    </source>
</evidence>
<dbReference type="PIRSF" id="PIRSF017259">
    <property type="entry name" value="tRNA_mtfrase_TRM11"/>
    <property type="match status" value="1"/>
</dbReference>
<evidence type="ECO:0000256" key="8">
    <source>
        <dbReference type="ARBA" id="ARBA00022884"/>
    </source>
</evidence>
<dbReference type="STRING" id="70415.A0A5S6R2U9"/>
<protein>
    <recommendedName>
        <fullName evidence="13">tRNA (guanine(10)-N(2))-methyltransferase TRMT11</fullName>
        <ecNumber evidence="12">2.1.1.214</ecNumber>
    </recommendedName>
    <alternativeName>
        <fullName evidence="14">tRNA methyltransferase 11 homolog</fullName>
    </alternativeName>
</protein>
<evidence type="ECO:0000256" key="4">
    <source>
        <dbReference type="ARBA" id="ARBA00022603"/>
    </source>
</evidence>
<comment type="similarity">
    <text evidence="15">Belongs to the class I-like SAM-binding methyltransferase superfamily. TRM11 methyltransferase family.</text>
</comment>
<dbReference type="EC" id="2.1.1.214" evidence="12"/>
<keyword evidence="7 15" id="KW-0819">tRNA processing</keyword>
<dbReference type="PRINTS" id="PR00507">
    <property type="entry name" value="N12N6MTFRASE"/>
</dbReference>
<dbReference type="GO" id="GO:0043527">
    <property type="term" value="C:tRNA methyltransferase complex"/>
    <property type="evidence" value="ECO:0007669"/>
    <property type="project" value="UniProtKB-ARBA"/>
</dbReference>
<dbReference type="Pfam" id="PF25904">
    <property type="entry name" value="Tmrp11_N"/>
    <property type="match status" value="1"/>
</dbReference>
<dbReference type="WBParaSite" id="TMUE_3000013966.1">
    <property type="protein sequence ID" value="TMUE_3000013966.1"/>
    <property type="gene ID" value="WBGene00287579"/>
</dbReference>
<evidence type="ECO:0000256" key="10">
    <source>
        <dbReference type="ARBA" id="ARBA00056270"/>
    </source>
</evidence>
<evidence type="ECO:0000256" key="1">
    <source>
        <dbReference type="ARBA" id="ARBA00004496"/>
    </source>
</evidence>
<name>A0A5S6R2U9_TRIMR</name>
<comment type="function">
    <text evidence="10">Catalytic subunit of the TRMT11-TRM112 methyltransferase complex, that specifically mediates the S-adenosyl-L-methionine-dependent N(2)-methylation of guanosine nucleotide at position 10 (m2G10) in tRNAs. This is one of the major tRNA (guanine-N(2))-methyltransferases.</text>
</comment>
<evidence type="ECO:0000313" key="18">
    <source>
        <dbReference type="Proteomes" id="UP000046395"/>
    </source>
</evidence>
<proteinExistence type="inferred from homology"/>
<dbReference type="GO" id="GO:0032259">
    <property type="term" value="P:methylation"/>
    <property type="evidence" value="ECO:0007669"/>
    <property type="project" value="UniProtKB-UniRule"/>
</dbReference>
<dbReference type="Proteomes" id="UP000046395">
    <property type="component" value="Unassembled WGS sequence"/>
</dbReference>
<dbReference type="InterPro" id="IPR016691">
    <property type="entry name" value="TRMT11"/>
</dbReference>
<dbReference type="InterPro" id="IPR002052">
    <property type="entry name" value="DNA_methylase_N6_adenine_CS"/>
</dbReference>
<dbReference type="AlphaFoldDB" id="A0A5S6R2U9"/>
<keyword evidence="3 15" id="KW-0820">tRNA-binding</keyword>
<accession>A0A5S6R2U9</accession>
<evidence type="ECO:0000256" key="5">
    <source>
        <dbReference type="ARBA" id="ARBA00022679"/>
    </source>
</evidence>
<dbReference type="GO" id="GO:0160102">
    <property type="term" value="F:tRNA (guanine(10)-N2)-methyltransferase activity"/>
    <property type="evidence" value="ECO:0007669"/>
    <property type="project" value="UniProtKB-EC"/>
</dbReference>
<feature type="domain" description="tRNA (guanine(10)-N(2))-methyltransferase TRMT11 N-terminal" evidence="17">
    <location>
        <begin position="7"/>
        <end position="173"/>
    </location>
</feature>
<evidence type="ECO:0000256" key="13">
    <source>
        <dbReference type="ARBA" id="ARBA00067484"/>
    </source>
</evidence>
<keyword evidence="4 15" id="KW-0489">Methyltransferase</keyword>
<dbReference type="Gene3D" id="3.40.50.150">
    <property type="entry name" value="Vaccinia Virus protein VP39"/>
    <property type="match status" value="1"/>
</dbReference>
<keyword evidence="5 15" id="KW-0808">Transferase</keyword>
<dbReference type="PROSITE" id="PS51627">
    <property type="entry name" value="SAM_MT_TRM11"/>
    <property type="match status" value="1"/>
</dbReference>
<evidence type="ECO:0000256" key="3">
    <source>
        <dbReference type="ARBA" id="ARBA00022555"/>
    </source>
</evidence>
<keyword evidence="8 15" id="KW-0694">RNA-binding</keyword>
<organism evidence="18 19">
    <name type="scientific">Trichuris muris</name>
    <name type="common">Mouse whipworm</name>
    <dbReference type="NCBI Taxonomy" id="70415"/>
    <lineage>
        <taxon>Eukaryota</taxon>
        <taxon>Metazoa</taxon>
        <taxon>Ecdysozoa</taxon>
        <taxon>Nematoda</taxon>
        <taxon>Enoplea</taxon>
        <taxon>Dorylaimia</taxon>
        <taxon>Trichinellida</taxon>
        <taxon>Trichuridae</taxon>
        <taxon>Trichuris</taxon>
    </lineage>
</organism>
<dbReference type="GO" id="GO:0005737">
    <property type="term" value="C:cytoplasm"/>
    <property type="evidence" value="ECO:0007669"/>
    <property type="project" value="UniProtKB-SubCell"/>
</dbReference>
<dbReference type="GO" id="GO:0008033">
    <property type="term" value="P:tRNA processing"/>
    <property type="evidence" value="ECO:0007669"/>
    <property type="project" value="UniProtKB-UniRule"/>
</dbReference>
<evidence type="ECO:0000256" key="15">
    <source>
        <dbReference type="PROSITE-ProRule" id="PRU00959"/>
    </source>
</evidence>
<dbReference type="GO" id="GO:0000049">
    <property type="term" value="F:tRNA binding"/>
    <property type="evidence" value="ECO:0007669"/>
    <property type="project" value="UniProtKB-UniRule"/>
</dbReference>
<feature type="domain" description="Ribosomal RNA large subunit methyltransferase K/L-like methyltransferase" evidence="16">
    <location>
        <begin position="185"/>
        <end position="309"/>
    </location>
</feature>
<keyword evidence="18" id="KW-1185">Reference proteome</keyword>
<dbReference type="PANTHER" id="PTHR13370:SF3">
    <property type="entry name" value="TRNA (GUANINE(10)-N2)-METHYLTRANSFERASE HOMOLOG"/>
    <property type="match status" value="1"/>
</dbReference>
<dbReference type="PROSITE" id="PS00092">
    <property type="entry name" value="N6_MTASE"/>
    <property type="match status" value="1"/>
</dbReference>
<evidence type="ECO:0000256" key="11">
    <source>
        <dbReference type="ARBA" id="ARBA00065434"/>
    </source>
</evidence>
<sequence>MMDINGRYLLYFIHRHLAFREAELAALTGMFGIEWNVELDSQSPFCVINSASLEDVRKVASRSVLLRNCCLLWGEAESHKELYGKLKSQMNLYRHLISWEKSFRFNVESFGKKLTMEYKQDRFRELAFLPVEGKVDLNFPTNQFFLFEHYGTQLGKPTDQPIKVYFGHLVVEGQSKIPWRYDLKTRVFIGHTSMDPFLSFLMANIAQVCPGDLAYDPFVGTGSILLSCAHFGAYCAGAEIDYNIAHGRGRPSRSQMARRLPDECVRRNFEQYNLHSRYLDVIVADSRVLTFQPHLRFDSIVTDPPYGLREKVTCVGERKQRNKSRTTEGPHFPSKIKYNLLDILLDLLNFAATYLKIGGRLVYWFPVGLSECNVSAYPQHPCLLQACCCLQSLSGLHGRVLLAMVKLREPESSEDKAYILQEKHDFREVVLAGKARRSAY</sequence>
<comment type="catalytic activity">
    <reaction evidence="9">
        <text>guanosine(10) in tRNA + S-adenosyl-L-methionine = N(2)-methylguanosine(10) in tRNA + S-adenosyl-L-homocysteine + H(+)</text>
        <dbReference type="Rhea" id="RHEA:43128"/>
        <dbReference type="Rhea" id="RHEA-COMP:10355"/>
        <dbReference type="Rhea" id="RHEA-COMP:10357"/>
        <dbReference type="ChEBI" id="CHEBI:15378"/>
        <dbReference type="ChEBI" id="CHEBI:57856"/>
        <dbReference type="ChEBI" id="CHEBI:59789"/>
        <dbReference type="ChEBI" id="CHEBI:74269"/>
        <dbReference type="ChEBI" id="CHEBI:74481"/>
        <dbReference type="EC" id="2.1.1.214"/>
    </reaction>
    <physiologicalReaction direction="left-to-right" evidence="9">
        <dbReference type="Rhea" id="RHEA:43129"/>
    </physiologicalReaction>
</comment>
<comment type="subcellular location">
    <subcellularLocation>
        <location evidence="1">Cytoplasm</location>
    </subcellularLocation>
</comment>
<dbReference type="PANTHER" id="PTHR13370">
    <property type="entry name" value="RNA METHYLASE-RELATED"/>
    <property type="match status" value="1"/>
</dbReference>
<keyword evidence="2" id="KW-0963">Cytoplasm</keyword>
<comment type="subunit">
    <text evidence="11">Part of the heterodimeric TRMT11-TRM112 methyltransferase complex; this complex forms an active tRNA methyltransferase, where TRMT112 acts as an activator of the catalytic subunit TRMT11.</text>
</comment>